<dbReference type="SMART" id="SM00355">
    <property type="entry name" value="ZnF_C2H2"/>
    <property type="match status" value="3"/>
</dbReference>
<keyword evidence="4" id="KW-0677">Repeat</keyword>
<feature type="region of interest" description="Disordered" evidence="12">
    <location>
        <begin position="91"/>
        <end position="119"/>
    </location>
</feature>
<keyword evidence="5" id="KW-0863">Zinc-finger</keyword>
<evidence type="ECO:0000313" key="15">
    <source>
        <dbReference type="Proteomes" id="UP000092460"/>
    </source>
</evidence>
<feature type="region of interest" description="Disordered" evidence="12">
    <location>
        <begin position="1217"/>
        <end position="1236"/>
    </location>
</feature>
<feature type="domain" description="C2H2-type" evidence="13">
    <location>
        <begin position="1450"/>
        <end position="1473"/>
    </location>
</feature>
<evidence type="ECO:0000256" key="11">
    <source>
        <dbReference type="ARBA" id="ARBA00037930"/>
    </source>
</evidence>
<name>A0A1B0AP25_9MUSC</name>
<evidence type="ECO:0000256" key="2">
    <source>
        <dbReference type="ARBA" id="ARBA00022491"/>
    </source>
</evidence>
<dbReference type="GO" id="GO:0006357">
    <property type="term" value="P:regulation of transcription by RNA polymerase II"/>
    <property type="evidence" value="ECO:0007669"/>
    <property type="project" value="TreeGrafter"/>
</dbReference>
<evidence type="ECO:0000313" key="14">
    <source>
        <dbReference type="EnsemblMetazoa" id="GPPI003462-PA"/>
    </source>
</evidence>
<dbReference type="PROSITE" id="PS00028">
    <property type="entry name" value="ZINC_FINGER_C2H2_1"/>
    <property type="match status" value="2"/>
</dbReference>
<dbReference type="EMBL" id="JXJN01001125">
    <property type="status" value="NOT_ANNOTATED_CDS"/>
    <property type="molecule type" value="Genomic_DNA"/>
</dbReference>
<evidence type="ECO:0000256" key="6">
    <source>
        <dbReference type="ARBA" id="ARBA00022833"/>
    </source>
</evidence>
<keyword evidence="15" id="KW-1185">Reference proteome</keyword>
<feature type="compositionally biased region" description="Basic and acidic residues" evidence="12">
    <location>
        <begin position="1710"/>
        <end position="1720"/>
    </location>
</feature>
<keyword evidence="10" id="KW-0539">Nucleus</keyword>
<evidence type="ECO:0000256" key="4">
    <source>
        <dbReference type="ARBA" id="ARBA00022737"/>
    </source>
</evidence>
<evidence type="ECO:0000256" key="10">
    <source>
        <dbReference type="ARBA" id="ARBA00023242"/>
    </source>
</evidence>
<evidence type="ECO:0000256" key="1">
    <source>
        <dbReference type="ARBA" id="ARBA00004123"/>
    </source>
</evidence>
<keyword evidence="6" id="KW-0862">Zinc</keyword>
<evidence type="ECO:0000256" key="12">
    <source>
        <dbReference type="SAM" id="MobiDB-lite"/>
    </source>
</evidence>
<dbReference type="InterPro" id="IPR052130">
    <property type="entry name" value="AEBP2/jing_C2H2-ZnF"/>
</dbReference>
<keyword evidence="8" id="KW-0805">Transcription regulation</keyword>
<dbReference type="Gene3D" id="3.30.160.60">
    <property type="entry name" value="Classic Zinc Finger"/>
    <property type="match status" value="1"/>
</dbReference>
<feature type="compositionally biased region" description="Low complexity" evidence="12">
    <location>
        <begin position="491"/>
        <end position="502"/>
    </location>
</feature>
<evidence type="ECO:0000256" key="7">
    <source>
        <dbReference type="ARBA" id="ARBA00022853"/>
    </source>
</evidence>
<dbReference type="VEuPathDB" id="VectorBase:GPPI003462"/>
<dbReference type="GO" id="GO:0006325">
    <property type="term" value="P:chromatin organization"/>
    <property type="evidence" value="ECO:0007669"/>
    <property type="project" value="UniProtKB-KW"/>
</dbReference>
<sequence length="1759" mass="190455">MSSIKKLVDNKQQLTVLALFNNSKNSEKDDVSGGDLCDSQVLQSGINLSQEQNKSEDALKSTISAYSSSVPHFESQLSLLKNEKQLNATTMPTDVMKIDESNSNLSKKQATSSETFDSSGTSFIRLKKHNSSLKANAEKTKRCTDRYDSSESSDSGVATSVSCTDSNIGSNEDASEPNSPLSGHLGSCDDLQHLPKTSIKIVNERTKMSPQTLKEINTSVTSTPPQNLISVSVSNMSRDVNGGGTTIVNSSKLKLPVEKTVKKCYNDAKNATMLPVLQWPWNSSSAVGTGTHSSQVQAKKRLASQSNGGDNFLSKKARSCAAVSIISNTDGQTVKIIPNSNGGANVSKRLRNASLEESQTKITGYFKSQMKLQMPLTNGSAKQTGITNSPVNGVSTKPSCLKPNNLAMNAPATTASLNKYFNVLAQIKENNGDNRLCSNIEVSNESKAESSEESPSLLAPQRSATMPALKKIERSKPTKIAQVAPNLRKVSSSSSYNNSLSSAEINGKSPIKRHVAIAPRTPEMKQQSKPVLTKPDSSKSFTAAHQPTNSTSQPPTVLLTAIRLPPTQPTASKQVCQVTKSTPHSTPSNTNTAVANTASGSTTVYQLPLQIPNLVQLPHLLATNSSNMMQLNNLGPTSAVAKTASTNTTPSATTSAQAAQSAASQYFLNGTVFKLQQFTTATTTTATSAASSNPNPFNFLSASDLQELILKQQQQKAAITTTTTSFQEIFQQQIAAAVAASQQQQAQFQQLQRMNNAANISQPVFMTTPAGLLLNAASLPTMLAQAAAVIAVSNQQSQQQKAIALPALQPIQQNPLPALSSIFAPQTQQPEQGDIQQQQIAQLALTQQQQQFITSTQPPPLSSVTLNISNNLSPLQTALQKQPQSVAPKLTLVKATASPTSYPTLSSQPPPLVTISNAKGRSHLVTHATTVNSSSNLCTKALIQKQSAQTKPYQKNTTKLAATHAKIANSHVNKVKTSKIGMTSGKIFATSTTPPPLVPTIQTKALQVVPSKANLIASRPSPNCVSQASPLFTPSLVSIVNTSTTTPRISKDAFTSTGGAKAHIDKTAILSKSKNCGCTSVSNSSSATIESSDTSVSFSNVCNKLLEKLEGNDSKMLDKPKPTADLFDLIKNSKSVPAEIPKNISRKPLPLSNSFYDIKDEPLEESSALAIISSKKCNDFKETDLVSSTNIKRIDIKKEQLNGNASENEKIHDVIHQENSSSSFSSHTNSTSSRTDISLETSTLTTISATPSSCSASMEPTSPNSNLQLCMINNSTPLTCVTGVLSQDTLSEMVALTCSLPESEESSVNMSSKTFRDKALVKETQSRVLPSPESGICGSFSRNESSDSCAKSPISTLCPTTVAQLRQLSGKEKRVFSNSESINIELPREYHITSEAAICPIDTKLTEAAYVLLPKSTISPILSQPKTIRFPPESRCFLGTKTGKRSDGVCHWNKCNQKYESNSKLLDHMQNQHVNIQTGPFSCLWVGCKVYNKESCSRRWLERHVLSHGGSKQFKCIVEGCGLRFGSQLALQKHVNNHFTATESKEGSNKRTSDPPVPKQLRKNGKKLRYRRQPFSARMFDFFDAGIMEALQHRLRQISTLTNGYGCITFQGQCVLRRKTFAGSFECFIRWSPGEIISDEWLPESEEPYVKTINIKHMQPAEKNKVENLLMTAFKLPYSPRFFECEARLSKQNLQLEYDNDSTSTTSDSDDGKCINDVEEKTPPAGCPLTNYISDHRTTICEGVQKERKQRRKSLRHFV</sequence>
<feature type="region of interest" description="Disordered" evidence="12">
    <location>
        <begin position="445"/>
        <end position="464"/>
    </location>
</feature>
<dbReference type="EMBL" id="JXJN01001124">
    <property type="status" value="NOT_ANNOTATED_CDS"/>
    <property type="molecule type" value="Genomic_DNA"/>
</dbReference>
<feature type="compositionally biased region" description="Polar residues" evidence="12">
    <location>
        <begin position="150"/>
        <end position="181"/>
    </location>
</feature>
<dbReference type="Pfam" id="PF26014">
    <property type="entry name" value="SH3_AEBP2_C"/>
    <property type="match status" value="1"/>
</dbReference>
<dbReference type="EMBL" id="JXJN01001126">
    <property type="status" value="NOT_ANNOTATED_CDS"/>
    <property type="molecule type" value="Genomic_DNA"/>
</dbReference>
<dbReference type="PANTHER" id="PTHR46541:SF1">
    <property type="entry name" value="ZINC FINGER PROTEIN AEBP2"/>
    <property type="match status" value="1"/>
</dbReference>
<dbReference type="InterPro" id="IPR036236">
    <property type="entry name" value="Znf_C2H2_sf"/>
</dbReference>
<evidence type="ECO:0000256" key="3">
    <source>
        <dbReference type="ARBA" id="ARBA00022723"/>
    </source>
</evidence>
<evidence type="ECO:0000256" key="9">
    <source>
        <dbReference type="ARBA" id="ARBA00023163"/>
    </source>
</evidence>
<dbReference type="STRING" id="67801.A0A1B0AP25"/>
<feature type="compositionally biased region" description="Polar residues" evidence="12">
    <location>
        <begin position="101"/>
        <end position="119"/>
    </location>
</feature>
<keyword evidence="7" id="KW-0156">Chromatin regulator</keyword>
<comment type="subcellular location">
    <subcellularLocation>
        <location evidence="1">Nucleus</location>
    </subcellularLocation>
</comment>
<dbReference type="Proteomes" id="UP000092460">
    <property type="component" value="Unassembled WGS sequence"/>
</dbReference>
<feature type="region of interest" description="Disordered" evidence="12">
    <location>
        <begin position="1699"/>
        <end position="1720"/>
    </location>
</feature>
<dbReference type="SUPFAM" id="SSF57667">
    <property type="entry name" value="beta-beta-alpha zinc fingers"/>
    <property type="match status" value="2"/>
</dbReference>
<reference evidence="14" key="2">
    <citation type="submission" date="2020-05" db="UniProtKB">
        <authorList>
            <consortium name="EnsemblMetazoa"/>
        </authorList>
    </citation>
    <scope>IDENTIFICATION</scope>
    <source>
        <strain evidence="14">IAEA</strain>
    </source>
</reference>
<comment type="similarity">
    <text evidence="11">Belongs to the AEBP2/jing C2H2-type zinc-finger family.</text>
</comment>
<dbReference type="EnsemblMetazoa" id="GPPI003462-RA">
    <property type="protein sequence ID" value="GPPI003462-PA"/>
    <property type="gene ID" value="GPPI003462"/>
</dbReference>
<feature type="compositionally biased region" description="Basic and acidic residues" evidence="12">
    <location>
        <begin position="1543"/>
        <end position="1553"/>
    </location>
</feature>
<feature type="compositionally biased region" description="Low complexity" evidence="12">
    <location>
        <begin position="1219"/>
        <end position="1236"/>
    </location>
</feature>
<keyword evidence="9" id="KW-0804">Transcription</keyword>
<dbReference type="GO" id="GO:0035098">
    <property type="term" value="C:ESC/E(Z) complex"/>
    <property type="evidence" value="ECO:0007669"/>
    <property type="project" value="TreeGrafter"/>
</dbReference>
<organism evidence="14 15">
    <name type="scientific">Glossina palpalis gambiensis</name>
    <dbReference type="NCBI Taxonomy" id="67801"/>
    <lineage>
        <taxon>Eukaryota</taxon>
        <taxon>Metazoa</taxon>
        <taxon>Ecdysozoa</taxon>
        <taxon>Arthropoda</taxon>
        <taxon>Hexapoda</taxon>
        <taxon>Insecta</taxon>
        <taxon>Pterygota</taxon>
        <taxon>Neoptera</taxon>
        <taxon>Endopterygota</taxon>
        <taxon>Diptera</taxon>
        <taxon>Brachycera</taxon>
        <taxon>Muscomorpha</taxon>
        <taxon>Hippoboscoidea</taxon>
        <taxon>Glossinidae</taxon>
        <taxon>Glossina</taxon>
    </lineage>
</organism>
<feature type="compositionally biased region" description="Basic and acidic residues" evidence="12">
    <location>
        <begin position="136"/>
        <end position="149"/>
    </location>
</feature>
<feature type="region of interest" description="Disordered" evidence="12">
    <location>
        <begin position="134"/>
        <end position="190"/>
    </location>
</feature>
<evidence type="ECO:0000256" key="5">
    <source>
        <dbReference type="ARBA" id="ARBA00022771"/>
    </source>
</evidence>
<reference evidence="15" key="1">
    <citation type="submission" date="2015-01" db="EMBL/GenBank/DDBJ databases">
        <authorList>
            <person name="Aksoy S."/>
            <person name="Warren W."/>
            <person name="Wilson R.K."/>
        </authorList>
    </citation>
    <scope>NUCLEOTIDE SEQUENCE [LARGE SCALE GENOMIC DNA]</scope>
    <source>
        <strain evidence="15">IAEA</strain>
    </source>
</reference>
<keyword evidence="2" id="KW-0678">Repressor</keyword>
<proteinExistence type="inferred from homology"/>
<keyword evidence="3" id="KW-0479">Metal-binding</keyword>
<evidence type="ECO:0000259" key="13">
    <source>
        <dbReference type="PROSITE" id="PS00028"/>
    </source>
</evidence>
<feature type="domain" description="C2H2-type" evidence="13">
    <location>
        <begin position="1516"/>
        <end position="1538"/>
    </location>
</feature>
<feature type="region of interest" description="Disordered" evidence="12">
    <location>
        <begin position="1540"/>
        <end position="1566"/>
    </location>
</feature>
<dbReference type="PANTHER" id="PTHR46541">
    <property type="entry name" value="ZINC FINGER PROTEIN AEBP2"/>
    <property type="match status" value="1"/>
</dbReference>
<dbReference type="GO" id="GO:0008270">
    <property type="term" value="F:zinc ion binding"/>
    <property type="evidence" value="ECO:0007669"/>
    <property type="project" value="UniProtKB-KW"/>
</dbReference>
<feature type="compositionally biased region" description="Polar residues" evidence="12">
    <location>
        <begin position="538"/>
        <end position="554"/>
    </location>
</feature>
<evidence type="ECO:0000256" key="8">
    <source>
        <dbReference type="ARBA" id="ARBA00023015"/>
    </source>
</evidence>
<dbReference type="InterPro" id="IPR013087">
    <property type="entry name" value="Znf_C2H2_type"/>
</dbReference>
<feature type="region of interest" description="Disordered" evidence="12">
    <location>
        <begin position="472"/>
        <end position="554"/>
    </location>
</feature>
<protein>
    <recommendedName>
        <fullName evidence="13">C2H2-type domain-containing protein</fullName>
    </recommendedName>
</protein>
<dbReference type="InterPro" id="IPR059034">
    <property type="entry name" value="SH3_AEBP2_C"/>
</dbReference>
<accession>A0A1B0AP25</accession>